<proteinExistence type="inferred from homology"/>
<reference evidence="8 9" key="1">
    <citation type="journal article" date="2020" name="ISME J.">
        <title>Uncovering the hidden diversity of litter-decomposition mechanisms in mushroom-forming fungi.</title>
        <authorList>
            <person name="Floudas D."/>
            <person name="Bentzer J."/>
            <person name="Ahren D."/>
            <person name="Johansson T."/>
            <person name="Persson P."/>
            <person name="Tunlid A."/>
        </authorList>
    </citation>
    <scope>NUCLEOTIDE SEQUENCE [LARGE SCALE GENOMIC DNA]</scope>
    <source>
        <strain evidence="8 9">CBS 146.42</strain>
    </source>
</reference>
<dbReference type="PANTHER" id="PTHR31123">
    <property type="entry name" value="ACCUMULATION OF DYADS PROTEIN 2-RELATED"/>
    <property type="match status" value="1"/>
</dbReference>
<dbReference type="GO" id="GO:0005886">
    <property type="term" value="C:plasma membrane"/>
    <property type="evidence" value="ECO:0007669"/>
    <property type="project" value="TreeGrafter"/>
</dbReference>
<dbReference type="OrthoDB" id="3648309at2759"/>
<dbReference type="AlphaFoldDB" id="A0A8H5GFH9"/>
<evidence type="ECO:0000256" key="1">
    <source>
        <dbReference type="ARBA" id="ARBA00004141"/>
    </source>
</evidence>
<keyword evidence="9" id="KW-1185">Reference proteome</keyword>
<dbReference type="EMBL" id="JAACJO010000001">
    <property type="protein sequence ID" value="KAF5363810.1"/>
    <property type="molecule type" value="Genomic_DNA"/>
</dbReference>
<protein>
    <submittedName>
        <fullName evidence="8">Uncharacterized protein</fullName>
    </submittedName>
</protein>
<comment type="caution">
    <text evidence="8">The sequence shown here is derived from an EMBL/GenBank/DDBJ whole genome shotgun (WGS) entry which is preliminary data.</text>
</comment>
<evidence type="ECO:0000256" key="3">
    <source>
        <dbReference type="ARBA" id="ARBA00022692"/>
    </source>
</evidence>
<name>A0A8H5GFH9_9AGAR</name>
<gene>
    <name evidence="8" type="ORF">D9756_000047</name>
</gene>
<sequence length="187" mass="20601">MSEGSARDVEKNTHNHHTLEYGGADAQAHRPRRRRMANPAPIGLFSFAATTFLLSMFNVHTRGITVPNVVVGMAVFAGGLVQLLAGMWEVPNGNTFGAVAFSSYGAFWMSYATIMIPGSGVIDAFNGDMEQFNQAIGMYLITWFMITVMFMCPTGPEEEHCVHGFVIDPSSCSADAIHWFMEWYAEC</sequence>
<evidence type="ECO:0000256" key="6">
    <source>
        <dbReference type="SAM" id="MobiDB-lite"/>
    </source>
</evidence>
<evidence type="ECO:0000313" key="8">
    <source>
        <dbReference type="EMBL" id="KAF5363810.1"/>
    </source>
</evidence>
<keyword evidence="5 7" id="KW-0472">Membrane</keyword>
<dbReference type="InterPro" id="IPR051633">
    <property type="entry name" value="AceTr"/>
</dbReference>
<keyword evidence="4 7" id="KW-1133">Transmembrane helix</keyword>
<dbReference type="Proteomes" id="UP000559027">
    <property type="component" value="Unassembled WGS sequence"/>
</dbReference>
<evidence type="ECO:0000256" key="5">
    <source>
        <dbReference type="ARBA" id="ARBA00023136"/>
    </source>
</evidence>
<evidence type="ECO:0000256" key="2">
    <source>
        <dbReference type="ARBA" id="ARBA00005587"/>
    </source>
</evidence>
<feature type="compositionally biased region" description="Basic and acidic residues" evidence="6">
    <location>
        <begin position="1"/>
        <end position="19"/>
    </location>
</feature>
<evidence type="ECO:0000256" key="7">
    <source>
        <dbReference type="SAM" id="Phobius"/>
    </source>
</evidence>
<dbReference type="GO" id="GO:0015123">
    <property type="term" value="F:acetate transmembrane transporter activity"/>
    <property type="evidence" value="ECO:0007669"/>
    <property type="project" value="TreeGrafter"/>
</dbReference>
<organism evidence="8 9">
    <name type="scientific">Leucocoprinus leucothites</name>
    <dbReference type="NCBI Taxonomy" id="201217"/>
    <lineage>
        <taxon>Eukaryota</taxon>
        <taxon>Fungi</taxon>
        <taxon>Dikarya</taxon>
        <taxon>Basidiomycota</taxon>
        <taxon>Agaricomycotina</taxon>
        <taxon>Agaricomycetes</taxon>
        <taxon>Agaricomycetidae</taxon>
        <taxon>Agaricales</taxon>
        <taxon>Agaricineae</taxon>
        <taxon>Agaricaceae</taxon>
        <taxon>Leucocoprinus</taxon>
    </lineage>
</organism>
<feature type="transmembrane region" description="Helical" evidence="7">
    <location>
        <begin position="40"/>
        <end position="57"/>
    </location>
</feature>
<dbReference type="NCBIfam" id="NF038013">
    <property type="entry name" value="AceTr_1"/>
    <property type="match status" value="1"/>
</dbReference>
<dbReference type="Pfam" id="PF01184">
    <property type="entry name" value="Gpr1_Fun34_YaaH"/>
    <property type="match status" value="1"/>
</dbReference>
<dbReference type="InterPro" id="IPR000791">
    <property type="entry name" value="Gpr1/Fun34/SatP-like"/>
</dbReference>
<feature type="region of interest" description="Disordered" evidence="6">
    <location>
        <begin position="1"/>
        <end position="33"/>
    </location>
</feature>
<evidence type="ECO:0000256" key="4">
    <source>
        <dbReference type="ARBA" id="ARBA00022989"/>
    </source>
</evidence>
<dbReference type="PANTHER" id="PTHR31123:SF1">
    <property type="entry name" value="ACCUMULATION OF DYADS PROTEIN 2-RELATED"/>
    <property type="match status" value="1"/>
</dbReference>
<feature type="transmembrane region" description="Helical" evidence="7">
    <location>
        <begin position="95"/>
        <end position="116"/>
    </location>
</feature>
<comment type="similarity">
    <text evidence="2">Belongs to the acetate uptake transporter (AceTr) (TC 2.A.96) family.</text>
</comment>
<accession>A0A8H5GFH9</accession>
<keyword evidence="3 7" id="KW-0812">Transmembrane</keyword>
<evidence type="ECO:0000313" key="9">
    <source>
        <dbReference type="Proteomes" id="UP000559027"/>
    </source>
</evidence>
<feature type="transmembrane region" description="Helical" evidence="7">
    <location>
        <begin position="69"/>
        <end position="88"/>
    </location>
</feature>
<feature type="transmembrane region" description="Helical" evidence="7">
    <location>
        <begin position="136"/>
        <end position="152"/>
    </location>
</feature>
<comment type="subcellular location">
    <subcellularLocation>
        <location evidence="1">Membrane</location>
        <topology evidence="1">Multi-pass membrane protein</topology>
    </subcellularLocation>
</comment>